<dbReference type="PaxDb" id="4113-PGSC0003DMT400097247"/>
<name>M1E076_SOLTU</name>
<proteinExistence type="predicted"/>
<accession>M1E076</accession>
<keyword evidence="3" id="KW-1185">Reference proteome</keyword>
<evidence type="ECO:0000256" key="1">
    <source>
        <dbReference type="SAM" id="MobiDB-lite"/>
    </source>
</evidence>
<dbReference type="Gramene" id="PGSC0003DMT400097247">
    <property type="protein sequence ID" value="PGSC0003DMT400097247"/>
    <property type="gene ID" value="PGSC0003DMG400046818"/>
</dbReference>
<reference evidence="2" key="2">
    <citation type="submission" date="2015-06" db="UniProtKB">
        <authorList>
            <consortium name="EnsemblPlants"/>
        </authorList>
    </citation>
    <scope>IDENTIFICATION</scope>
    <source>
        <strain evidence="2">DM1-3 516 R44</strain>
    </source>
</reference>
<dbReference type="EnsemblPlants" id="PGSC0003DMT400097247">
    <property type="protein sequence ID" value="PGSC0003DMT400097247"/>
    <property type="gene ID" value="PGSC0003DMG400046818"/>
</dbReference>
<sequence length="87" mass="10131">MKREEKEAATAQAATDSRRLRQLLMTRIAAAMRQWDGGRSVRSREKEENMGNGEKSCENCLRSPQHFSKMFLDDNGRFWGISYIYIN</sequence>
<dbReference type="HOGENOM" id="CLU_2487795_0_0_1"/>
<dbReference type="InParanoid" id="M1E076"/>
<evidence type="ECO:0000313" key="3">
    <source>
        <dbReference type="Proteomes" id="UP000011115"/>
    </source>
</evidence>
<protein>
    <submittedName>
        <fullName evidence="2">Uncharacterized protein</fullName>
    </submittedName>
</protein>
<evidence type="ECO:0000313" key="2">
    <source>
        <dbReference type="EnsemblPlants" id="PGSC0003DMT400097247"/>
    </source>
</evidence>
<feature type="region of interest" description="Disordered" evidence="1">
    <location>
        <begin position="37"/>
        <end position="56"/>
    </location>
</feature>
<organism evidence="2 3">
    <name type="scientific">Solanum tuberosum</name>
    <name type="common">Potato</name>
    <dbReference type="NCBI Taxonomy" id="4113"/>
    <lineage>
        <taxon>Eukaryota</taxon>
        <taxon>Viridiplantae</taxon>
        <taxon>Streptophyta</taxon>
        <taxon>Embryophyta</taxon>
        <taxon>Tracheophyta</taxon>
        <taxon>Spermatophyta</taxon>
        <taxon>Magnoliopsida</taxon>
        <taxon>eudicotyledons</taxon>
        <taxon>Gunneridae</taxon>
        <taxon>Pentapetalae</taxon>
        <taxon>asterids</taxon>
        <taxon>lamiids</taxon>
        <taxon>Solanales</taxon>
        <taxon>Solanaceae</taxon>
        <taxon>Solanoideae</taxon>
        <taxon>Solaneae</taxon>
        <taxon>Solanum</taxon>
    </lineage>
</organism>
<reference evidence="3" key="1">
    <citation type="journal article" date="2011" name="Nature">
        <title>Genome sequence and analysis of the tuber crop potato.</title>
        <authorList>
            <consortium name="The Potato Genome Sequencing Consortium"/>
        </authorList>
    </citation>
    <scope>NUCLEOTIDE SEQUENCE [LARGE SCALE GENOMIC DNA]</scope>
    <source>
        <strain evidence="3">cv. DM1-3 516 R44</strain>
    </source>
</reference>
<dbReference type="Proteomes" id="UP000011115">
    <property type="component" value="Unassembled WGS sequence"/>
</dbReference>
<dbReference type="AlphaFoldDB" id="M1E076"/>